<dbReference type="PANTHER" id="PTHR35870:SF6">
    <property type="entry name" value="MGS207 PROTEIN"/>
    <property type="match status" value="1"/>
</dbReference>
<gene>
    <name evidence="2" type="ORF">ASPVEDRAFT_164633</name>
</gene>
<dbReference type="InterPro" id="IPR025337">
    <property type="entry name" value="Questin_oxidase-like"/>
</dbReference>
<dbReference type="RefSeq" id="XP_040665895.1">
    <property type="nucleotide sequence ID" value="XM_040808630.1"/>
</dbReference>
<dbReference type="GO" id="GO:0016491">
    <property type="term" value="F:oxidoreductase activity"/>
    <property type="evidence" value="ECO:0007669"/>
    <property type="project" value="UniProtKB-KW"/>
</dbReference>
<keyword evidence="1" id="KW-0560">Oxidoreductase</keyword>
<dbReference type="Pfam" id="PF14027">
    <property type="entry name" value="Questin_oxidase"/>
    <property type="match status" value="1"/>
</dbReference>
<sequence>MLTSAFLRNLLPWGERVVFTIPPVEAVEIDTAHEKAARALKHLLKLNHANNAILWNERRFHNHAPHSLSSYFLLGADADNLNRLYEHEQKPLDRWTDSPGEISTYDWRDYLGKREYQRAYVDFFEDELVGHGYDWKKVVANYLFEGKEPLFNALACDLGHPLIHLAYAFEVSSREVAMEALSLASVCYGTTHKYLDDPSYSQAEASYYSHSPFEILTKVRTDKRLTNLFTTPGDHNTEVVFREAEATILNHWNAWKIPTGSDAMKCLRESQELAVALLTATLNPATPDQKYDFFFVHVLTSSHAVRVLLPLIPAKFQIPLVRQWWLLTLAVYIGQLRPEIRLDTIRKHDTTKKGWDYVKDKALHGEHSTETHYIKALRVFRDMAKMWGDPDGFYLKAAVKFADGFTGWGGFV</sequence>
<protein>
    <recommendedName>
        <fullName evidence="4">MGS207 protein</fullName>
    </recommendedName>
</protein>
<dbReference type="EMBL" id="KV878127">
    <property type="protein sequence ID" value="OJJ00133.1"/>
    <property type="molecule type" value="Genomic_DNA"/>
</dbReference>
<dbReference type="STRING" id="1036611.A0A1L9PF53"/>
<proteinExistence type="predicted"/>
<evidence type="ECO:0000313" key="2">
    <source>
        <dbReference type="EMBL" id="OJJ00133.1"/>
    </source>
</evidence>
<evidence type="ECO:0000256" key="1">
    <source>
        <dbReference type="ARBA" id="ARBA00023002"/>
    </source>
</evidence>
<organism evidence="2 3">
    <name type="scientific">Aspergillus versicolor CBS 583.65</name>
    <dbReference type="NCBI Taxonomy" id="1036611"/>
    <lineage>
        <taxon>Eukaryota</taxon>
        <taxon>Fungi</taxon>
        <taxon>Dikarya</taxon>
        <taxon>Ascomycota</taxon>
        <taxon>Pezizomycotina</taxon>
        <taxon>Eurotiomycetes</taxon>
        <taxon>Eurotiomycetidae</taxon>
        <taxon>Eurotiales</taxon>
        <taxon>Aspergillaceae</taxon>
        <taxon>Aspergillus</taxon>
        <taxon>Aspergillus subgen. Nidulantes</taxon>
    </lineage>
</organism>
<dbReference type="AlphaFoldDB" id="A0A1L9PF53"/>
<dbReference type="VEuPathDB" id="FungiDB:ASPVEDRAFT_164633"/>
<evidence type="ECO:0000313" key="3">
    <source>
        <dbReference type="Proteomes" id="UP000184073"/>
    </source>
</evidence>
<dbReference type="OrthoDB" id="10265971at2759"/>
<dbReference type="Proteomes" id="UP000184073">
    <property type="component" value="Unassembled WGS sequence"/>
</dbReference>
<dbReference type="GeneID" id="63724141"/>
<dbReference type="PANTHER" id="PTHR35870">
    <property type="entry name" value="PROTEIN, PUTATIVE (AFU_ORTHOLOGUE AFUA_5G03330)-RELATED"/>
    <property type="match status" value="1"/>
</dbReference>
<evidence type="ECO:0008006" key="4">
    <source>
        <dbReference type="Google" id="ProtNLM"/>
    </source>
</evidence>
<reference evidence="3" key="1">
    <citation type="journal article" date="2017" name="Genome Biol.">
        <title>Comparative genomics reveals high biological diversity and specific adaptations in the industrially and medically important fungal genus Aspergillus.</title>
        <authorList>
            <person name="de Vries R.P."/>
            <person name="Riley R."/>
            <person name="Wiebenga A."/>
            <person name="Aguilar-Osorio G."/>
            <person name="Amillis S."/>
            <person name="Uchima C.A."/>
            <person name="Anderluh G."/>
            <person name="Asadollahi M."/>
            <person name="Askin M."/>
            <person name="Barry K."/>
            <person name="Battaglia E."/>
            <person name="Bayram O."/>
            <person name="Benocci T."/>
            <person name="Braus-Stromeyer S.A."/>
            <person name="Caldana C."/>
            <person name="Canovas D."/>
            <person name="Cerqueira G.C."/>
            <person name="Chen F."/>
            <person name="Chen W."/>
            <person name="Choi C."/>
            <person name="Clum A."/>
            <person name="Dos Santos R.A."/>
            <person name="Damasio A.R."/>
            <person name="Diallinas G."/>
            <person name="Emri T."/>
            <person name="Fekete E."/>
            <person name="Flipphi M."/>
            <person name="Freyberg S."/>
            <person name="Gallo A."/>
            <person name="Gournas C."/>
            <person name="Habgood R."/>
            <person name="Hainaut M."/>
            <person name="Harispe M.L."/>
            <person name="Henrissat B."/>
            <person name="Hilden K.S."/>
            <person name="Hope R."/>
            <person name="Hossain A."/>
            <person name="Karabika E."/>
            <person name="Karaffa L."/>
            <person name="Karanyi Z."/>
            <person name="Krasevec N."/>
            <person name="Kuo A."/>
            <person name="Kusch H."/>
            <person name="LaButti K."/>
            <person name="Lagendijk E.L."/>
            <person name="Lapidus A."/>
            <person name="Levasseur A."/>
            <person name="Lindquist E."/>
            <person name="Lipzen A."/>
            <person name="Logrieco A.F."/>
            <person name="MacCabe A."/>
            <person name="Maekelae M.R."/>
            <person name="Malavazi I."/>
            <person name="Melin P."/>
            <person name="Meyer V."/>
            <person name="Mielnichuk N."/>
            <person name="Miskei M."/>
            <person name="Molnar A.P."/>
            <person name="Mule G."/>
            <person name="Ngan C.Y."/>
            <person name="Orejas M."/>
            <person name="Orosz E."/>
            <person name="Ouedraogo J.P."/>
            <person name="Overkamp K.M."/>
            <person name="Park H.-S."/>
            <person name="Perrone G."/>
            <person name="Piumi F."/>
            <person name="Punt P.J."/>
            <person name="Ram A.F."/>
            <person name="Ramon A."/>
            <person name="Rauscher S."/>
            <person name="Record E."/>
            <person name="Riano-Pachon D.M."/>
            <person name="Robert V."/>
            <person name="Roehrig J."/>
            <person name="Ruller R."/>
            <person name="Salamov A."/>
            <person name="Salih N.S."/>
            <person name="Samson R.A."/>
            <person name="Sandor E."/>
            <person name="Sanguinetti M."/>
            <person name="Schuetze T."/>
            <person name="Sepcic K."/>
            <person name="Shelest E."/>
            <person name="Sherlock G."/>
            <person name="Sophianopoulou V."/>
            <person name="Squina F.M."/>
            <person name="Sun H."/>
            <person name="Susca A."/>
            <person name="Todd R.B."/>
            <person name="Tsang A."/>
            <person name="Unkles S.E."/>
            <person name="van de Wiele N."/>
            <person name="van Rossen-Uffink D."/>
            <person name="Oliveira J.V."/>
            <person name="Vesth T.C."/>
            <person name="Visser J."/>
            <person name="Yu J.-H."/>
            <person name="Zhou M."/>
            <person name="Andersen M.R."/>
            <person name="Archer D.B."/>
            <person name="Baker S.E."/>
            <person name="Benoit I."/>
            <person name="Brakhage A.A."/>
            <person name="Braus G.H."/>
            <person name="Fischer R."/>
            <person name="Frisvad J.C."/>
            <person name="Goldman G.H."/>
            <person name="Houbraken J."/>
            <person name="Oakley B."/>
            <person name="Pocsi I."/>
            <person name="Scazzocchio C."/>
            <person name="Seiboth B."/>
            <person name="vanKuyk P.A."/>
            <person name="Wortman J."/>
            <person name="Dyer P.S."/>
            <person name="Grigoriev I.V."/>
        </authorList>
    </citation>
    <scope>NUCLEOTIDE SEQUENCE [LARGE SCALE GENOMIC DNA]</scope>
    <source>
        <strain evidence="3">CBS 583.65</strain>
    </source>
</reference>
<name>A0A1L9PF53_ASPVE</name>
<keyword evidence="3" id="KW-1185">Reference proteome</keyword>
<accession>A0A1L9PF53</accession>